<organism evidence="8 9">
    <name type="scientific">Euplotes crassus</name>
    <dbReference type="NCBI Taxonomy" id="5936"/>
    <lineage>
        <taxon>Eukaryota</taxon>
        <taxon>Sar</taxon>
        <taxon>Alveolata</taxon>
        <taxon>Ciliophora</taxon>
        <taxon>Intramacronucleata</taxon>
        <taxon>Spirotrichea</taxon>
        <taxon>Hypotrichia</taxon>
        <taxon>Euplotida</taxon>
        <taxon>Euplotidae</taxon>
        <taxon>Moneuplotes</taxon>
    </lineage>
</organism>
<evidence type="ECO:0000313" key="8">
    <source>
        <dbReference type="EMBL" id="CAI2369597.1"/>
    </source>
</evidence>
<keyword evidence="4 7" id="KW-0812">Transmembrane</keyword>
<comment type="caution">
    <text evidence="8">The sequence shown here is derived from an EMBL/GenBank/DDBJ whole genome shotgun (WGS) entry which is preliminary data.</text>
</comment>
<feature type="transmembrane region" description="Helical" evidence="7">
    <location>
        <begin position="397"/>
        <end position="420"/>
    </location>
</feature>
<evidence type="ECO:0000256" key="7">
    <source>
        <dbReference type="SAM" id="Phobius"/>
    </source>
</evidence>
<name>A0AAD1XFC8_EUPCR</name>
<comment type="similarity">
    <text evidence="2">Belongs to the SLC29A/ENT transporter (TC 2.A.57) family.</text>
</comment>
<evidence type="ECO:0008006" key="10">
    <source>
        <dbReference type="Google" id="ProtNLM"/>
    </source>
</evidence>
<dbReference type="Proteomes" id="UP001295684">
    <property type="component" value="Unassembled WGS sequence"/>
</dbReference>
<comment type="subcellular location">
    <subcellularLocation>
        <location evidence="1">Membrane</location>
        <topology evidence="1">Multi-pass membrane protein</topology>
    </subcellularLocation>
</comment>
<feature type="transmembrane region" description="Helical" evidence="7">
    <location>
        <begin position="363"/>
        <end position="385"/>
    </location>
</feature>
<feature type="transmembrane region" description="Helical" evidence="7">
    <location>
        <begin position="53"/>
        <end position="73"/>
    </location>
</feature>
<sequence length="423" mass="47437">MKEELSDQAPPDRYKFVYFTFLFLGMGLLMPFNTLMTALDYFIVKLPGHDVDFIASILANGPLFVFNLIMIIFSKYFPEKRTIGVTMMLMMAITLFLPFIPMVAGNNVETAWVIFIVSVLLLSSVNGMLQCMLYGFTGSVPGNYIAPLNTGVGVSGIVISVLRAISLIFFPTDSDPENPNFFKGSLMYFIIVSLILVLCTVMLTLLPRTEYYSYHMNQTRQQLDSASLEGEEQELALGNSEEESIIQNREMNKGIFQYMWEVHNTVLITGYGLALVYTQTFCVFPGVFLQAEIDFFENQSWEVWFAISLFNFADTAGRYASELKVVLTENTTAVATLLRFIPIAFAFLSAYDIPFFSHDVFKIANIILIGLSNGYVGNCQMVVAVNNSRVRDKGITSMFMSVFLIFGVTVGSLIASFGIVRLF</sequence>
<dbReference type="PANTHER" id="PTHR10332">
    <property type="entry name" value="EQUILIBRATIVE NUCLEOSIDE TRANSPORTER"/>
    <property type="match status" value="1"/>
</dbReference>
<feature type="transmembrane region" description="Helical" evidence="7">
    <location>
        <begin position="110"/>
        <end position="136"/>
    </location>
</feature>
<keyword evidence="6 7" id="KW-0472">Membrane</keyword>
<dbReference type="GO" id="GO:0005886">
    <property type="term" value="C:plasma membrane"/>
    <property type="evidence" value="ECO:0007669"/>
    <property type="project" value="TreeGrafter"/>
</dbReference>
<dbReference type="SUPFAM" id="SSF103473">
    <property type="entry name" value="MFS general substrate transporter"/>
    <property type="match status" value="1"/>
</dbReference>
<dbReference type="AlphaFoldDB" id="A0AAD1XFC8"/>
<feature type="transmembrane region" description="Helical" evidence="7">
    <location>
        <begin position="148"/>
        <end position="170"/>
    </location>
</feature>
<protein>
    <recommendedName>
        <fullName evidence="10">Nucleoside transporter</fullName>
    </recommendedName>
</protein>
<keyword evidence="3" id="KW-0813">Transport</keyword>
<accession>A0AAD1XFC8</accession>
<proteinExistence type="inferred from homology"/>
<dbReference type="InterPro" id="IPR002259">
    <property type="entry name" value="Eqnu_transpt"/>
</dbReference>
<gene>
    <name evidence="8" type="ORF">ECRASSUSDP1_LOCUS10900</name>
</gene>
<evidence type="ECO:0000256" key="5">
    <source>
        <dbReference type="ARBA" id="ARBA00022989"/>
    </source>
</evidence>
<feature type="transmembrane region" description="Helical" evidence="7">
    <location>
        <begin position="16"/>
        <end position="33"/>
    </location>
</feature>
<dbReference type="Pfam" id="PF01733">
    <property type="entry name" value="Nucleoside_tran"/>
    <property type="match status" value="1"/>
</dbReference>
<evidence type="ECO:0000256" key="6">
    <source>
        <dbReference type="ARBA" id="ARBA00023136"/>
    </source>
</evidence>
<evidence type="ECO:0000313" key="9">
    <source>
        <dbReference type="Proteomes" id="UP001295684"/>
    </source>
</evidence>
<feature type="transmembrane region" description="Helical" evidence="7">
    <location>
        <begin position="85"/>
        <end position="104"/>
    </location>
</feature>
<feature type="transmembrane region" description="Helical" evidence="7">
    <location>
        <begin position="301"/>
        <end position="320"/>
    </location>
</feature>
<dbReference type="GO" id="GO:0005337">
    <property type="term" value="F:nucleoside transmembrane transporter activity"/>
    <property type="evidence" value="ECO:0007669"/>
    <property type="project" value="InterPro"/>
</dbReference>
<feature type="transmembrane region" description="Helical" evidence="7">
    <location>
        <begin position="266"/>
        <end position="289"/>
    </location>
</feature>
<evidence type="ECO:0000256" key="1">
    <source>
        <dbReference type="ARBA" id="ARBA00004141"/>
    </source>
</evidence>
<reference evidence="8" key="1">
    <citation type="submission" date="2023-07" db="EMBL/GenBank/DDBJ databases">
        <authorList>
            <consortium name="AG Swart"/>
            <person name="Singh M."/>
            <person name="Singh A."/>
            <person name="Seah K."/>
            <person name="Emmerich C."/>
        </authorList>
    </citation>
    <scope>NUCLEOTIDE SEQUENCE</scope>
    <source>
        <strain evidence="8">DP1</strain>
    </source>
</reference>
<feature type="transmembrane region" description="Helical" evidence="7">
    <location>
        <begin position="186"/>
        <end position="206"/>
    </location>
</feature>
<dbReference type="InterPro" id="IPR036259">
    <property type="entry name" value="MFS_trans_sf"/>
</dbReference>
<evidence type="ECO:0000256" key="4">
    <source>
        <dbReference type="ARBA" id="ARBA00022692"/>
    </source>
</evidence>
<evidence type="ECO:0000256" key="2">
    <source>
        <dbReference type="ARBA" id="ARBA00007965"/>
    </source>
</evidence>
<feature type="transmembrane region" description="Helical" evidence="7">
    <location>
        <begin position="332"/>
        <end position="351"/>
    </location>
</feature>
<dbReference type="PRINTS" id="PR01130">
    <property type="entry name" value="DERENTRNSPRT"/>
</dbReference>
<keyword evidence="5 7" id="KW-1133">Transmembrane helix</keyword>
<evidence type="ECO:0000256" key="3">
    <source>
        <dbReference type="ARBA" id="ARBA00022448"/>
    </source>
</evidence>
<dbReference type="PANTHER" id="PTHR10332:SF10">
    <property type="entry name" value="EQUILIBRATIVE NUCLEOSIDE TRANSPORTER 4"/>
    <property type="match status" value="1"/>
</dbReference>
<keyword evidence="9" id="KW-1185">Reference proteome</keyword>
<dbReference type="EMBL" id="CAMPGE010010751">
    <property type="protein sequence ID" value="CAI2369597.1"/>
    <property type="molecule type" value="Genomic_DNA"/>
</dbReference>